<gene>
    <name evidence="1" type="ORF">FGO68_gene15168</name>
</gene>
<reference evidence="1" key="1">
    <citation type="submission" date="2019-06" db="EMBL/GenBank/DDBJ databases">
        <authorList>
            <person name="Zheng W."/>
        </authorList>
    </citation>
    <scope>NUCLEOTIDE SEQUENCE</scope>
    <source>
        <strain evidence="1">QDHG01</strain>
    </source>
</reference>
<dbReference type="EMBL" id="RRYP01008036">
    <property type="protein sequence ID" value="TNV80063.1"/>
    <property type="molecule type" value="Genomic_DNA"/>
</dbReference>
<keyword evidence="2" id="KW-1185">Reference proteome</keyword>
<sequence length="110" mass="13116">MTHSSRSKNSFNWSFSIQQQFFRFQLSQQHLNGQVYLFRKMIHSFQCSPTHQDSFKHNYSTLFSTFSMISMKISQINFKQYLRSSFTSFHTAQQTCTCFLPAFCQTHNSR</sequence>
<evidence type="ECO:0000313" key="1">
    <source>
        <dbReference type="EMBL" id="TNV80063.1"/>
    </source>
</evidence>
<dbReference type="Proteomes" id="UP000785679">
    <property type="component" value="Unassembled WGS sequence"/>
</dbReference>
<organism evidence="1 2">
    <name type="scientific">Halteria grandinella</name>
    <dbReference type="NCBI Taxonomy" id="5974"/>
    <lineage>
        <taxon>Eukaryota</taxon>
        <taxon>Sar</taxon>
        <taxon>Alveolata</taxon>
        <taxon>Ciliophora</taxon>
        <taxon>Intramacronucleata</taxon>
        <taxon>Spirotrichea</taxon>
        <taxon>Stichotrichia</taxon>
        <taxon>Sporadotrichida</taxon>
        <taxon>Halteriidae</taxon>
        <taxon>Halteria</taxon>
    </lineage>
</organism>
<comment type="caution">
    <text evidence="1">The sequence shown here is derived from an EMBL/GenBank/DDBJ whole genome shotgun (WGS) entry which is preliminary data.</text>
</comment>
<protein>
    <submittedName>
        <fullName evidence="1">Uncharacterized protein</fullName>
    </submittedName>
</protein>
<proteinExistence type="predicted"/>
<name>A0A8J8NR95_HALGN</name>
<accession>A0A8J8NR95</accession>
<evidence type="ECO:0000313" key="2">
    <source>
        <dbReference type="Proteomes" id="UP000785679"/>
    </source>
</evidence>
<dbReference type="AlphaFoldDB" id="A0A8J8NR95"/>